<keyword evidence="19" id="KW-1185">Reference proteome</keyword>
<evidence type="ECO:0000313" key="19">
    <source>
        <dbReference type="Proteomes" id="UP000192220"/>
    </source>
</evidence>
<dbReference type="PROSITE" id="PS50262">
    <property type="entry name" value="G_PROTEIN_RECEP_F1_2"/>
    <property type="match status" value="1"/>
</dbReference>
<evidence type="ECO:0000256" key="2">
    <source>
        <dbReference type="ARBA" id="ARBA00013755"/>
    </source>
</evidence>
<evidence type="ECO:0000256" key="6">
    <source>
        <dbReference type="ARBA" id="ARBA00023040"/>
    </source>
</evidence>
<evidence type="ECO:0000256" key="15">
    <source>
        <dbReference type="ARBA" id="ARBA00031714"/>
    </source>
</evidence>
<keyword evidence="8" id="KW-0564">Palmitate</keyword>
<dbReference type="PRINTS" id="PR00237">
    <property type="entry name" value="GPCRRHODOPSN"/>
</dbReference>
<dbReference type="InterPro" id="IPR000046">
    <property type="entry name" value="NK1_rcpt"/>
</dbReference>
<feature type="region of interest" description="Disordered" evidence="16">
    <location>
        <begin position="246"/>
        <end position="290"/>
    </location>
</feature>
<evidence type="ECO:0000256" key="7">
    <source>
        <dbReference type="ARBA" id="ARBA00023136"/>
    </source>
</evidence>
<evidence type="ECO:0000256" key="4">
    <source>
        <dbReference type="ARBA" id="ARBA00022692"/>
    </source>
</evidence>
<keyword evidence="7 17" id="KW-0472">Membrane</keyword>
<sequence>MAIIHPLQQRMSSTETKVVVGVIWVLALLLAFPQYYYSTTDQLPGRVVCYIEWPEYTVFDFKKMYHVCVAILIYFLPLLVMGCAYLVVGLTLWASEIPGDSSDRYTEQLNAKRKVVKMMIVVVCTFAVCWLPYHVYFLLYQFFPEMFEETFIQQLYLAIMWLAMSSTMYNPIIYCCLNDRFRAGFKQAFRCCPCVPQGSYEGLELKSTRYLQTQTSVYKGSRMETTVSTVLHAVEDSEQLKVKGKGGGAAAVVRPHSSSLDLTSNGSSSRSVSKTVSETSSFFSSNNLQE</sequence>
<dbReference type="InParanoid" id="A0A2I4BR16"/>
<evidence type="ECO:0000256" key="9">
    <source>
        <dbReference type="ARBA" id="ARBA00023157"/>
    </source>
</evidence>
<dbReference type="KEGG" id="alim:106521942"/>
<evidence type="ECO:0000256" key="10">
    <source>
        <dbReference type="ARBA" id="ARBA00023170"/>
    </source>
</evidence>
<evidence type="ECO:0000256" key="3">
    <source>
        <dbReference type="ARBA" id="ARBA00022475"/>
    </source>
</evidence>
<keyword evidence="4 17" id="KW-0812">Transmembrane</keyword>
<accession>A0A2I4BR16</accession>
<evidence type="ECO:0000256" key="12">
    <source>
        <dbReference type="ARBA" id="ARBA00023224"/>
    </source>
</evidence>
<dbReference type="GO" id="GO:0016496">
    <property type="term" value="F:substance P receptor activity"/>
    <property type="evidence" value="ECO:0007669"/>
    <property type="project" value="TreeGrafter"/>
</dbReference>
<reference evidence="20" key="1">
    <citation type="submission" date="2025-08" db="UniProtKB">
        <authorList>
            <consortium name="RefSeq"/>
        </authorList>
    </citation>
    <scope>IDENTIFICATION</scope>
    <source>
        <strain evidence="20">Quisiro</strain>
        <tissue evidence="20">Liver</tissue>
    </source>
</reference>
<feature type="domain" description="G-protein coupled receptors family 1 profile" evidence="18">
    <location>
        <begin position="1"/>
        <end position="174"/>
    </location>
</feature>
<keyword evidence="9" id="KW-1015">Disulfide bond</keyword>
<dbReference type="RefSeq" id="XP_013870173.1">
    <property type="nucleotide sequence ID" value="XM_014014719.1"/>
</dbReference>
<dbReference type="AlphaFoldDB" id="A0A2I4BR16"/>
<dbReference type="PRINTS" id="PR00244">
    <property type="entry name" value="NEUROKININR"/>
</dbReference>
<dbReference type="Proteomes" id="UP000192220">
    <property type="component" value="Unplaced"/>
</dbReference>
<dbReference type="Gene3D" id="1.20.1070.10">
    <property type="entry name" value="Rhodopsin 7-helix transmembrane proteins"/>
    <property type="match status" value="1"/>
</dbReference>
<keyword evidence="12" id="KW-0807">Transducer</keyword>
<keyword evidence="11" id="KW-0325">Glycoprotein</keyword>
<evidence type="ECO:0000256" key="11">
    <source>
        <dbReference type="ARBA" id="ARBA00023180"/>
    </source>
</evidence>
<dbReference type="InterPro" id="IPR001681">
    <property type="entry name" value="Neurokn_rcpt"/>
</dbReference>
<evidence type="ECO:0000256" key="16">
    <source>
        <dbReference type="SAM" id="MobiDB-lite"/>
    </source>
</evidence>
<dbReference type="Pfam" id="PF00001">
    <property type="entry name" value="7tm_1"/>
    <property type="match status" value="1"/>
</dbReference>
<dbReference type="OrthoDB" id="5981855at2759"/>
<feature type="compositionally biased region" description="Low complexity" evidence="16">
    <location>
        <begin position="250"/>
        <end position="290"/>
    </location>
</feature>
<feature type="transmembrane region" description="Helical" evidence="17">
    <location>
        <begin position="115"/>
        <end position="135"/>
    </location>
</feature>
<evidence type="ECO:0000256" key="1">
    <source>
        <dbReference type="ARBA" id="ARBA00004651"/>
    </source>
</evidence>
<evidence type="ECO:0000256" key="13">
    <source>
        <dbReference type="ARBA" id="ARBA00023288"/>
    </source>
</evidence>
<dbReference type="PANTHER" id="PTHR46925:SF4">
    <property type="entry name" value="SUBSTANCE-P RECEPTOR"/>
    <property type="match status" value="1"/>
</dbReference>
<keyword evidence="5 17" id="KW-1133">Transmembrane helix</keyword>
<keyword evidence="10 20" id="KW-0675">Receptor</keyword>
<organism evidence="19 20">
    <name type="scientific">Austrofundulus limnaeus</name>
    <name type="common">Annual killifish</name>
    <dbReference type="NCBI Taxonomy" id="52670"/>
    <lineage>
        <taxon>Eukaryota</taxon>
        <taxon>Metazoa</taxon>
        <taxon>Chordata</taxon>
        <taxon>Craniata</taxon>
        <taxon>Vertebrata</taxon>
        <taxon>Euteleostomi</taxon>
        <taxon>Actinopterygii</taxon>
        <taxon>Neopterygii</taxon>
        <taxon>Teleostei</taxon>
        <taxon>Neoteleostei</taxon>
        <taxon>Acanthomorphata</taxon>
        <taxon>Ovalentaria</taxon>
        <taxon>Atherinomorphae</taxon>
        <taxon>Cyprinodontiformes</taxon>
        <taxon>Rivulidae</taxon>
        <taxon>Austrofundulus</taxon>
    </lineage>
</organism>
<dbReference type="GO" id="GO:0097225">
    <property type="term" value="C:sperm midpiece"/>
    <property type="evidence" value="ECO:0007669"/>
    <property type="project" value="TreeGrafter"/>
</dbReference>
<protein>
    <recommendedName>
        <fullName evidence="2">Substance-P receptor</fullName>
    </recommendedName>
    <alternativeName>
        <fullName evidence="14">NK-1 receptor</fullName>
    </alternativeName>
    <alternativeName>
        <fullName evidence="15">Tachykinin receptor 1</fullName>
    </alternativeName>
</protein>
<evidence type="ECO:0000256" key="5">
    <source>
        <dbReference type="ARBA" id="ARBA00022989"/>
    </source>
</evidence>
<proteinExistence type="predicted"/>
<keyword evidence="3" id="KW-1003">Cell membrane</keyword>
<dbReference type="InterPro" id="IPR000276">
    <property type="entry name" value="GPCR_Rhodpsn"/>
</dbReference>
<dbReference type="SUPFAM" id="SSF81321">
    <property type="entry name" value="Family A G protein-coupled receptor-like"/>
    <property type="match status" value="1"/>
</dbReference>
<dbReference type="PRINTS" id="PR01024">
    <property type="entry name" value="NEUROKININ1R"/>
</dbReference>
<evidence type="ECO:0000313" key="20">
    <source>
        <dbReference type="RefSeq" id="XP_013870173.1"/>
    </source>
</evidence>
<evidence type="ECO:0000256" key="14">
    <source>
        <dbReference type="ARBA" id="ARBA00031678"/>
    </source>
</evidence>
<feature type="transmembrane region" description="Helical" evidence="17">
    <location>
        <begin position="18"/>
        <end position="37"/>
    </location>
</feature>
<evidence type="ECO:0000256" key="17">
    <source>
        <dbReference type="SAM" id="Phobius"/>
    </source>
</evidence>
<evidence type="ECO:0000259" key="18">
    <source>
        <dbReference type="PROSITE" id="PS50262"/>
    </source>
</evidence>
<evidence type="ECO:0000256" key="8">
    <source>
        <dbReference type="ARBA" id="ARBA00023139"/>
    </source>
</evidence>
<dbReference type="GO" id="GO:1902093">
    <property type="term" value="P:positive regulation of flagellated sperm motility"/>
    <property type="evidence" value="ECO:0007669"/>
    <property type="project" value="TreeGrafter"/>
</dbReference>
<dbReference type="GO" id="GO:0005886">
    <property type="term" value="C:plasma membrane"/>
    <property type="evidence" value="ECO:0007669"/>
    <property type="project" value="UniProtKB-SubCell"/>
</dbReference>
<gene>
    <name evidence="20" type="primary">tacr1a</name>
</gene>
<keyword evidence="6" id="KW-0297">G-protein coupled receptor</keyword>
<dbReference type="PANTHER" id="PTHR46925">
    <property type="entry name" value="G-PROTEIN COUPLED RECEPTOR TKR-1-RELATED"/>
    <property type="match status" value="1"/>
</dbReference>
<dbReference type="STRING" id="52670.A0A2I4BR16"/>
<feature type="transmembrane region" description="Helical" evidence="17">
    <location>
        <begin position="155"/>
        <end position="177"/>
    </location>
</feature>
<name>A0A2I4BR16_AUSLI</name>
<dbReference type="CTD" id="100003539"/>
<dbReference type="InterPro" id="IPR017452">
    <property type="entry name" value="GPCR_Rhodpsn_7TM"/>
</dbReference>
<comment type="subcellular location">
    <subcellularLocation>
        <location evidence="1">Cell membrane</location>
        <topology evidence="1">Multi-pass membrane protein</topology>
    </subcellularLocation>
</comment>
<feature type="transmembrane region" description="Helical" evidence="17">
    <location>
        <begin position="64"/>
        <end position="94"/>
    </location>
</feature>
<keyword evidence="13" id="KW-0449">Lipoprotein</keyword>